<proteinExistence type="predicted"/>
<dbReference type="AlphaFoldDB" id="A0A4P6QA08"/>
<dbReference type="Proteomes" id="UP000292235">
    <property type="component" value="Chromosome"/>
</dbReference>
<feature type="compositionally biased region" description="Low complexity" evidence="1">
    <location>
        <begin position="129"/>
        <end position="138"/>
    </location>
</feature>
<protein>
    <submittedName>
        <fullName evidence="2">Uncharacterized protein</fullName>
    </submittedName>
</protein>
<dbReference type="KEGG" id="strr:EKD16_23875"/>
<gene>
    <name evidence="2" type="ORF">EKD16_23875</name>
</gene>
<accession>A0A4P6QA08</accession>
<dbReference type="EMBL" id="CP036455">
    <property type="protein sequence ID" value="QBI56521.1"/>
    <property type="molecule type" value="Genomic_DNA"/>
</dbReference>
<sequence>MCGGIGLGATPRRHPRTAIPRYGNKRGVLPTNARVAGGSAAAPPRRWRTRRTEWRENSPGGQLFVRLVTTAPAEAARKTGIGPQKSTPSGGGAPGGDARAPRATCRRPRPPSRRTTGPCGHPQPRHTARPAAGAGPAGTRRRCLSTRARYVRRAGAGRGGRGDRGRIPKKRRWISSYGHDRRAALRHNGPASASRLPGVLAALRRPPSPAGTRPDGHEPGPPPPSAPLRFSVKTTRTPADQQGRPADRGRPPPTTATGGHPTRWARARPSTALGAAFPVKTTHRPADQQGRPAVPTRRPRRPPPPASTRPDGRGPGHPPTPPGGGRPCRVSVTENGERIACPTSGKSCCHGLPYGSAPAYTGRCPEDD</sequence>
<evidence type="ECO:0000256" key="1">
    <source>
        <dbReference type="SAM" id="MobiDB-lite"/>
    </source>
</evidence>
<name>A0A4P6QA08_9ACTN</name>
<evidence type="ECO:0000313" key="3">
    <source>
        <dbReference type="Proteomes" id="UP000292235"/>
    </source>
</evidence>
<keyword evidence="3" id="KW-1185">Reference proteome</keyword>
<evidence type="ECO:0000313" key="2">
    <source>
        <dbReference type="EMBL" id="QBI56521.1"/>
    </source>
</evidence>
<feature type="compositionally biased region" description="Basic residues" evidence="1">
    <location>
        <begin position="139"/>
        <end position="152"/>
    </location>
</feature>
<organism evidence="2 3">
    <name type="scientific">Streptomonospora litoralis</name>
    <dbReference type="NCBI Taxonomy" id="2498135"/>
    <lineage>
        <taxon>Bacteria</taxon>
        <taxon>Bacillati</taxon>
        <taxon>Actinomycetota</taxon>
        <taxon>Actinomycetes</taxon>
        <taxon>Streptosporangiales</taxon>
        <taxon>Nocardiopsidaceae</taxon>
        <taxon>Streptomonospora</taxon>
    </lineage>
</organism>
<reference evidence="2 3" key="1">
    <citation type="submission" date="2019-02" db="EMBL/GenBank/DDBJ databases">
        <authorList>
            <person name="Khodamoradi S."/>
            <person name="Hahnke R.L."/>
            <person name="Kaempfer P."/>
            <person name="Schumann P."/>
            <person name="Rohde M."/>
            <person name="Steinert M."/>
            <person name="Luzhetskyy A."/>
            <person name="Wink J."/>
            <person name="Ruckert C."/>
        </authorList>
    </citation>
    <scope>NUCLEOTIDE SEQUENCE [LARGE SCALE GENOMIC DNA]</scope>
    <source>
        <strain evidence="2 3">M2</strain>
    </source>
</reference>
<feature type="region of interest" description="Disordered" evidence="1">
    <location>
        <begin position="1"/>
        <end position="331"/>
    </location>
</feature>